<dbReference type="AlphaFoldDB" id="A0A5J4U8D2"/>
<dbReference type="Proteomes" id="UP000324800">
    <property type="component" value="Unassembled WGS sequence"/>
</dbReference>
<reference evidence="2 3" key="1">
    <citation type="submission" date="2019-03" db="EMBL/GenBank/DDBJ databases">
        <title>Single cell metagenomics reveals metabolic interactions within the superorganism composed of flagellate Streblomastix strix and complex community of Bacteroidetes bacteria on its surface.</title>
        <authorList>
            <person name="Treitli S.C."/>
            <person name="Kolisko M."/>
            <person name="Husnik F."/>
            <person name="Keeling P."/>
            <person name="Hampl V."/>
        </authorList>
    </citation>
    <scope>NUCLEOTIDE SEQUENCE [LARGE SCALE GENOMIC DNA]</scope>
    <source>
        <strain evidence="2">ST1C</strain>
    </source>
</reference>
<feature type="non-terminal residue" evidence="2">
    <location>
        <position position="200"/>
    </location>
</feature>
<organism evidence="2 3">
    <name type="scientific">Streblomastix strix</name>
    <dbReference type="NCBI Taxonomy" id="222440"/>
    <lineage>
        <taxon>Eukaryota</taxon>
        <taxon>Metamonada</taxon>
        <taxon>Preaxostyla</taxon>
        <taxon>Oxymonadida</taxon>
        <taxon>Streblomastigidae</taxon>
        <taxon>Streblomastix</taxon>
    </lineage>
</organism>
<comment type="caution">
    <text evidence="2">The sequence shown here is derived from an EMBL/GenBank/DDBJ whole genome shotgun (WGS) entry which is preliminary data.</text>
</comment>
<feature type="compositionally biased region" description="Polar residues" evidence="1">
    <location>
        <begin position="1"/>
        <end position="26"/>
    </location>
</feature>
<evidence type="ECO:0000313" key="2">
    <source>
        <dbReference type="EMBL" id="KAA6366797.1"/>
    </source>
</evidence>
<dbReference type="EMBL" id="SNRW01018999">
    <property type="protein sequence ID" value="KAA6366797.1"/>
    <property type="molecule type" value="Genomic_DNA"/>
</dbReference>
<protein>
    <submittedName>
        <fullName evidence="2">Uncharacterized protein</fullName>
    </submittedName>
</protein>
<proteinExistence type="predicted"/>
<accession>A0A5J4U8D2</accession>
<gene>
    <name evidence="2" type="ORF">EZS28_037677</name>
</gene>
<feature type="region of interest" description="Disordered" evidence="1">
    <location>
        <begin position="1"/>
        <end position="32"/>
    </location>
</feature>
<evidence type="ECO:0000313" key="3">
    <source>
        <dbReference type="Proteomes" id="UP000324800"/>
    </source>
</evidence>
<sequence>MTIESTASLLTHPSEILNSKQTNGRESASIDDPPIFVNSTAVACAHQDSIKNDNPGRKRRRLCPGCQDEKVKEALATWKNDDCLIRGNRGEELFIQISNQRSLTSTAIYNLINGWHEEWRRHHQRFKQFVEYGLKYGKRREDLLNVEELELVIANFISQSEADDATNANQAQSQSASNTLFQLQGFKKVKISGVVLQQIV</sequence>
<name>A0A5J4U8D2_9EUKA</name>
<evidence type="ECO:0000256" key="1">
    <source>
        <dbReference type="SAM" id="MobiDB-lite"/>
    </source>
</evidence>